<dbReference type="OrthoDB" id="9811588at2"/>
<dbReference type="EMBL" id="FXWK01000002">
    <property type="protein sequence ID" value="SMQ85796.1"/>
    <property type="molecule type" value="Genomic_DNA"/>
</dbReference>
<dbReference type="InterPro" id="IPR005119">
    <property type="entry name" value="LysR_subst-bd"/>
</dbReference>
<accession>A0A1Y6G6R2</accession>
<keyword evidence="2" id="KW-0805">Transcription regulation</keyword>
<dbReference type="AlphaFoldDB" id="A0A1Y6G6R2"/>
<name>A0A1Y6G6R2_9HYPH</name>
<dbReference type="Pfam" id="PF03466">
    <property type="entry name" value="LysR_substrate"/>
    <property type="match status" value="1"/>
</dbReference>
<gene>
    <name evidence="6" type="ORF">SAMN06295905_3088</name>
</gene>
<evidence type="ECO:0000256" key="4">
    <source>
        <dbReference type="ARBA" id="ARBA00023163"/>
    </source>
</evidence>
<dbReference type="InterPro" id="IPR036388">
    <property type="entry name" value="WH-like_DNA-bd_sf"/>
</dbReference>
<dbReference type="PROSITE" id="PS50931">
    <property type="entry name" value="HTH_LYSR"/>
    <property type="match status" value="1"/>
</dbReference>
<dbReference type="Gene3D" id="1.10.10.10">
    <property type="entry name" value="Winged helix-like DNA-binding domain superfamily/Winged helix DNA-binding domain"/>
    <property type="match status" value="1"/>
</dbReference>
<sequence length="317" mass="35932">MGRVTSVDKLLTQFLAVADAGSLSGAATALFITQPTLSFNMNKLEETVGAPLFDRSSKGMQLTRYGETLYENARLMQRLYDNTLNAIADQKRGTEKGMSIGSGYSWWTMFLRDMVIAYQQEFPKAPVQISLGNQLRLMDQMLSGDISMFLAHEIEGLSGAIGTDFIPLTRVYNAFFVREGHELLRRKQTLAEIDRYPIVISSLAESRHERFFDPARRRARVETVFDRTSVALRTNSLAACVDYTLATNAVLVHTHVMREDFSRRGLVEVQQRDEPRRAVAGIYVLRERRGEDRLEDLIDRITRAAHAALPPWKPGKR</sequence>
<reference evidence="7" key="1">
    <citation type="submission" date="2017-04" db="EMBL/GenBank/DDBJ databases">
        <authorList>
            <person name="Varghese N."/>
            <person name="Submissions S."/>
        </authorList>
    </citation>
    <scope>NUCLEOTIDE SEQUENCE [LARGE SCALE GENOMIC DNA]</scope>
</reference>
<evidence type="ECO:0000313" key="7">
    <source>
        <dbReference type="Proteomes" id="UP000194474"/>
    </source>
</evidence>
<keyword evidence="3 6" id="KW-0238">DNA-binding</keyword>
<dbReference type="PANTHER" id="PTHR30126">
    <property type="entry name" value="HTH-TYPE TRANSCRIPTIONAL REGULATOR"/>
    <property type="match status" value="1"/>
</dbReference>
<dbReference type="GO" id="GO:0000976">
    <property type="term" value="F:transcription cis-regulatory region binding"/>
    <property type="evidence" value="ECO:0007669"/>
    <property type="project" value="TreeGrafter"/>
</dbReference>
<dbReference type="Pfam" id="PF00126">
    <property type="entry name" value="HTH_1"/>
    <property type="match status" value="1"/>
</dbReference>
<dbReference type="GO" id="GO:0003700">
    <property type="term" value="F:DNA-binding transcription factor activity"/>
    <property type="evidence" value="ECO:0007669"/>
    <property type="project" value="InterPro"/>
</dbReference>
<dbReference type="Gene3D" id="3.40.190.10">
    <property type="entry name" value="Periplasmic binding protein-like II"/>
    <property type="match status" value="2"/>
</dbReference>
<keyword evidence="7" id="KW-1185">Reference proteome</keyword>
<feature type="domain" description="HTH lysR-type" evidence="5">
    <location>
        <begin position="14"/>
        <end position="63"/>
    </location>
</feature>
<dbReference type="Proteomes" id="UP000194474">
    <property type="component" value="Unassembled WGS sequence"/>
</dbReference>
<proteinExistence type="inferred from homology"/>
<dbReference type="PANTHER" id="PTHR30126:SF40">
    <property type="entry name" value="HTH-TYPE TRANSCRIPTIONAL REGULATOR GLTR"/>
    <property type="match status" value="1"/>
</dbReference>
<keyword evidence="4" id="KW-0804">Transcription</keyword>
<evidence type="ECO:0000259" key="5">
    <source>
        <dbReference type="PROSITE" id="PS50931"/>
    </source>
</evidence>
<evidence type="ECO:0000256" key="3">
    <source>
        <dbReference type="ARBA" id="ARBA00023125"/>
    </source>
</evidence>
<evidence type="ECO:0000313" key="6">
    <source>
        <dbReference type="EMBL" id="SMQ85796.1"/>
    </source>
</evidence>
<organism evidence="6 7">
    <name type="scientific">Devosia lucknowensis</name>
    <dbReference type="NCBI Taxonomy" id="1096929"/>
    <lineage>
        <taxon>Bacteria</taxon>
        <taxon>Pseudomonadati</taxon>
        <taxon>Pseudomonadota</taxon>
        <taxon>Alphaproteobacteria</taxon>
        <taxon>Hyphomicrobiales</taxon>
        <taxon>Devosiaceae</taxon>
        <taxon>Devosia</taxon>
    </lineage>
</organism>
<dbReference type="PRINTS" id="PR00039">
    <property type="entry name" value="HTHLYSR"/>
</dbReference>
<comment type="similarity">
    <text evidence="1">Belongs to the LysR transcriptional regulatory family.</text>
</comment>
<evidence type="ECO:0000256" key="2">
    <source>
        <dbReference type="ARBA" id="ARBA00023015"/>
    </source>
</evidence>
<dbReference type="InterPro" id="IPR000847">
    <property type="entry name" value="LysR_HTH_N"/>
</dbReference>
<dbReference type="InterPro" id="IPR036390">
    <property type="entry name" value="WH_DNA-bd_sf"/>
</dbReference>
<protein>
    <submittedName>
        <fullName evidence="6">DNA-binding transcriptional regulator, LysR family</fullName>
    </submittedName>
</protein>
<dbReference type="SUPFAM" id="SSF53850">
    <property type="entry name" value="Periplasmic binding protein-like II"/>
    <property type="match status" value="1"/>
</dbReference>
<evidence type="ECO:0000256" key="1">
    <source>
        <dbReference type="ARBA" id="ARBA00009437"/>
    </source>
</evidence>
<dbReference type="SUPFAM" id="SSF46785">
    <property type="entry name" value="Winged helix' DNA-binding domain"/>
    <property type="match status" value="1"/>
</dbReference>